<dbReference type="Proteomes" id="UP000323046">
    <property type="component" value="Chromosome"/>
</dbReference>
<protein>
    <submittedName>
        <fullName evidence="1">Uncharacterized protein</fullName>
    </submittedName>
</protein>
<dbReference type="EMBL" id="CP029193">
    <property type="protein sequence ID" value="QES29205.1"/>
    <property type="molecule type" value="Genomic_DNA"/>
</dbReference>
<accession>A0A5P2BFC5</accession>
<name>A0A5P2BFC5_STRVZ</name>
<dbReference type="AlphaFoldDB" id="A0A5P2BFC5"/>
<dbReference type="RefSeq" id="WP_150171721.1">
    <property type="nucleotide sequence ID" value="NZ_CP029193.1"/>
</dbReference>
<proteinExistence type="predicted"/>
<evidence type="ECO:0000313" key="1">
    <source>
        <dbReference type="EMBL" id="QES29205.1"/>
    </source>
</evidence>
<keyword evidence="2" id="KW-1185">Reference proteome</keyword>
<sequence length="132" mass="14916">MRRATLILYAAANLRCPDRATSMADARIALCLESGVPMEDIDPASGYNHSRSAYDRARASWVDLIRQHGASEFHEVRDIEWARELWAEKRPQFVEGDDWLKAGLDAHHEFIASLGRPCRRSTCIAHDTPPEA</sequence>
<dbReference type="OrthoDB" id="4289889at2"/>
<reference evidence="1 2" key="1">
    <citation type="submission" date="2018-05" db="EMBL/GenBank/DDBJ databases">
        <title>Streptomyces venezuelae.</title>
        <authorList>
            <person name="Kim W."/>
            <person name="Lee N."/>
            <person name="Cho B.-K."/>
        </authorList>
    </citation>
    <scope>NUCLEOTIDE SEQUENCE [LARGE SCALE GENOMIC DNA]</scope>
    <source>
        <strain evidence="1 2">ATCC 14583</strain>
    </source>
</reference>
<evidence type="ECO:0000313" key="2">
    <source>
        <dbReference type="Proteomes" id="UP000323046"/>
    </source>
</evidence>
<organism evidence="1 2">
    <name type="scientific">Streptomyces venezuelae</name>
    <dbReference type="NCBI Taxonomy" id="54571"/>
    <lineage>
        <taxon>Bacteria</taxon>
        <taxon>Bacillati</taxon>
        <taxon>Actinomycetota</taxon>
        <taxon>Actinomycetes</taxon>
        <taxon>Kitasatosporales</taxon>
        <taxon>Streptomycetaceae</taxon>
        <taxon>Streptomyces</taxon>
    </lineage>
</organism>
<gene>
    <name evidence="1" type="ORF">DEJ47_24715</name>
</gene>